<reference evidence="1" key="1">
    <citation type="submission" date="2020-11" db="EMBL/GenBank/DDBJ databases">
        <authorList>
            <person name="Whitehead M."/>
        </authorList>
    </citation>
    <scope>NUCLEOTIDE SEQUENCE</scope>
    <source>
        <strain evidence="1">EGII</strain>
    </source>
</reference>
<protein>
    <submittedName>
        <fullName evidence="1">(Mediterranean fruit fly) hypothetical protein</fullName>
    </submittedName>
</protein>
<keyword evidence="2" id="KW-1185">Reference proteome</keyword>
<evidence type="ECO:0000313" key="1">
    <source>
        <dbReference type="EMBL" id="CAD6995407.1"/>
    </source>
</evidence>
<accession>A0A811UBV2</accession>
<dbReference type="AlphaFoldDB" id="A0A811UBV2"/>
<dbReference type="InterPro" id="IPR046342">
    <property type="entry name" value="CBS_dom_sf"/>
</dbReference>
<dbReference type="Gene3D" id="3.10.580.10">
    <property type="entry name" value="CBS-domain"/>
    <property type="match status" value="1"/>
</dbReference>
<name>A0A811UBV2_CERCA</name>
<gene>
    <name evidence="1" type="ORF">CCAP1982_LOCUS4125</name>
</gene>
<proteinExistence type="predicted"/>
<dbReference type="EMBL" id="CAJHJT010000001">
    <property type="protein sequence ID" value="CAD6995407.1"/>
    <property type="molecule type" value="Genomic_DNA"/>
</dbReference>
<organism evidence="1 2">
    <name type="scientific">Ceratitis capitata</name>
    <name type="common">Mediterranean fruit fly</name>
    <name type="synonym">Tephritis capitata</name>
    <dbReference type="NCBI Taxonomy" id="7213"/>
    <lineage>
        <taxon>Eukaryota</taxon>
        <taxon>Metazoa</taxon>
        <taxon>Ecdysozoa</taxon>
        <taxon>Arthropoda</taxon>
        <taxon>Hexapoda</taxon>
        <taxon>Insecta</taxon>
        <taxon>Pterygota</taxon>
        <taxon>Neoptera</taxon>
        <taxon>Endopterygota</taxon>
        <taxon>Diptera</taxon>
        <taxon>Brachycera</taxon>
        <taxon>Muscomorpha</taxon>
        <taxon>Tephritoidea</taxon>
        <taxon>Tephritidae</taxon>
        <taxon>Ceratitis</taxon>
        <taxon>Ceratitis</taxon>
    </lineage>
</organism>
<evidence type="ECO:0000313" key="2">
    <source>
        <dbReference type="Proteomes" id="UP000606786"/>
    </source>
</evidence>
<comment type="caution">
    <text evidence="1">The sequence shown here is derived from an EMBL/GenBank/DDBJ whole genome shotgun (WGS) entry which is preliminary data.</text>
</comment>
<dbReference type="Proteomes" id="UP000606786">
    <property type="component" value="Unassembled WGS sequence"/>
</dbReference>
<feature type="non-terminal residue" evidence="1">
    <location>
        <position position="64"/>
    </location>
</feature>
<sequence>MGDLSGPDILSSLLEFRDCSIMAIMIPRKDICSKEIRSSNDELIKKIKNIRYQFMKASYIGFIT</sequence>